<keyword evidence="1" id="KW-1133">Transmembrane helix</keyword>
<proteinExistence type="predicted"/>
<name>A0A512DWN3_9PROT</name>
<dbReference type="AlphaFoldDB" id="A0A512DWN3"/>
<dbReference type="OrthoDB" id="1445569at2"/>
<evidence type="ECO:0000313" key="2">
    <source>
        <dbReference type="EMBL" id="GEO40872.1"/>
    </source>
</evidence>
<accession>A0A512DWN3</accession>
<gene>
    <name evidence="2" type="ORF">SAE02_50200</name>
</gene>
<keyword evidence="1" id="KW-0472">Membrane</keyword>
<comment type="caution">
    <text evidence="2">The sequence shown here is derived from an EMBL/GenBank/DDBJ whole genome shotgun (WGS) entry which is preliminary data.</text>
</comment>
<reference evidence="2 3" key="1">
    <citation type="submission" date="2019-07" db="EMBL/GenBank/DDBJ databases">
        <title>Whole genome shotgun sequence of Skermanella aerolata NBRC 106429.</title>
        <authorList>
            <person name="Hosoyama A."/>
            <person name="Uohara A."/>
            <person name="Ohji S."/>
            <person name="Ichikawa N."/>
        </authorList>
    </citation>
    <scope>NUCLEOTIDE SEQUENCE [LARGE SCALE GENOMIC DNA]</scope>
    <source>
        <strain evidence="2 3">NBRC 106429</strain>
    </source>
</reference>
<keyword evidence="3" id="KW-1185">Reference proteome</keyword>
<evidence type="ECO:0008006" key="4">
    <source>
        <dbReference type="Google" id="ProtNLM"/>
    </source>
</evidence>
<evidence type="ECO:0000313" key="3">
    <source>
        <dbReference type="Proteomes" id="UP000321523"/>
    </source>
</evidence>
<feature type="transmembrane region" description="Helical" evidence="1">
    <location>
        <begin position="21"/>
        <end position="40"/>
    </location>
</feature>
<dbReference type="Proteomes" id="UP000321523">
    <property type="component" value="Unassembled WGS sequence"/>
</dbReference>
<dbReference type="EMBL" id="BJYZ01000024">
    <property type="protein sequence ID" value="GEO40872.1"/>
    <property type="molecule type" value="Genomic_DNA"/>
</dbReference>
<sequence>MNGSTNRSNDAGRAEIPALEWLLGSVGALMVAGAIGFLAWTGAVNGDSPPDIKVEVVRVVEQRNGWLVQVSAFNEGGSAASEVTVGGEFTAPDGTVESAEFLLDYLPSRSDRQGGLLFSHDPRAGGLKVRALGYAEP</sequence>
<keyword evidence="1" id="KW-0812">Transmembrane</keyword>
<protein>
    <recommendedName>
        <fullName evidence="4">TIGR02588 family protein</fullName>
    </recommendedName>
</protein>
<evidence type="ECO:0000256" key="1">
    <source>
        <dbReference type="SAM" id="Phobius"/>
    </source>
</evidence>
<dbReference type="RefSeq" id="WP_044431805.1">
    <property type="nucleotide sequence ID" value="NZ_BJYZ01000024.1"/>
</dbReference>
<organism evidence="2 3">
    <name type="scientific">Skermanella aerolata</name>
    <dbReference type="NCBI Taxonomy" id="393310"/>
    <lineage>
        <taxon>Bacteria</taxon>
        <taxon>Pseudomonadati</taxon>
        <taxon>Pseudomonadota</taxon>
        <taxon>Alphaproteobacteria</taxon>
        <taxon>Rhodospirillales</taxon>
        <taxon>Azospirillaceae</taxon>
        <taxon>Skermanella</taxon>
    </lineage>
</organism>